<keyword evidence="2" id="KW-1185">Reference proteome</keyword>
<dbReference type="HOGENOM" id="CLU_2607395_0_0_1"/>
<dbReference type="AlphaFoldDB" id="A0A0C3DB86"/>
<proteinExistence type="predicted"/>
<evidence type="ECO:0000313" key="2">
    <source>
        <dbReference type="Proteomes" id="UP000053989"/>
    </source>
</evidence>
<reference evidence="2" key="2">
    <citation type="submission" date="2015-01" db="EMBL/GenBank/DDBJ databases">
        <title>Evolutionary Origins and Diversification of the Mycorrhizal Mutualists.</title>
        <authorList>
            <consortium name="DOE Joint Genome Institute"/>
            <consortium name="Mycorrhizal Genomics Consortium"/>
            <person name="Kohler A."/>
            <person name="Kuo A."/>
            <person name="Nagy L.G."/>
            <person name="Floudas D."/>
            <person name="Copeland A."/>
            <person name="Barry K.W."/>
            <person name="Cichocki N."/>
            <person name="Veneault-Fourrey C."/>
            <person name="LaButti K."/>
            <person name="Lindquist E.A."/>
            <person name="Lipzen A."/>
            <person name="Lundell T."/>
            <person name="Morin E."/>
            <person name="Murat C."/>
            <person name="Riley R."/>
            <person name="Ohm R."/>
            <person name="Sun H."/>
            <person name="Tunlid A."/>
            <person name="Henrissat B."/>
            <person name="Grigoriev I.V."/>
            <person name="Hibbett D.S."/>
            <person name="Martin F."/>
        </authorList>
    </citation>
    <scope>NUCLEOTIDE SEQUENCE [LARGE SCALE GENOMIC DNA]</scope>
    <source>
        <strain evidence="2">Foug A</strain>
    </source>
</reference>
<dbReference type="EMBL" id="KN822182">
    <property type="protein sequence ID" value="KIM53381.1"/>
    <property type="molecule type" value="Genomic_DNA"/>
</dbReference>
<reference evidence="1 2" key="1">
    <citation type="submission" date="2014-04" db="EMBL/GenBank/DDBJ databases">
        <authorList>
            <consortium name="DOE Joint Genome Institute"/>
            <person name="Kuo A."/>
            <person name="Kohler A."/>
            <person name="Nagy L.G."/>
            <person name="Floudas D."/>
            <person name="Copeland A."/>
            <person name="Barry K.W."/>
            <person name="Cichocki N."/>
            <person name="Veneault-Fourrey C."/>
            <person name="LaButti K."/>
            <person name="Lindquist E.A."/>
            <person name="Lipzen A."/>
            <person name="Lundell T."/>
            <person name="Morin E."/>
            <person name="Murat C."/>
            <person name="Sun H."/>
            <person name="Tunlid A."/>
            <person name="Henrissat B."/>
            <person name="Grigoriev I.V."/>
            <person name="Hibbett D.S."/>
            <person name="Martin F."/>
            <person name="Nordberg H.P."/>
            <person name="Cantor M.N."/>
            <person name="Hua S.X."/>
        </authorList>
    </citation>
    <scope>NUCLEOTIDE SEQUENCE [LARGE SCALE GENOMIC DNA]</scope>
    <source>
        <strain evidence="1 2">Foug A</strain>
    </source>
</reference>
<organism evidence="1 2">
    <name type="scientific">Scleroderma citrinum Foug A</name>
    <dbReference type="NCBI Taxonomy" id="1036808"/>
    <lineage>
        <taxon>Eukaryota</taxon>
        <taxon>Fungi</taxon>
        <taxon>Dikarya</taxon>
        <taxon>Basidiomycota</taxon>
        <taxon>Agaricomycotina</taxon>
        <taxon>Agaricomycetes</taxon>
        <taxon>Agaricomycetidae</taxon>
        <taxon>Boletales</taxon>
        <taxon>Sclerodermatineae</taxon>
        <taxon>Sclerodermataceae</taxon>
        <taxon>Scleroderma</taxon>
    </lineage>
</organism>
<evidence type="ECO:0000313" key="1">
    <source>
        <dbReference type="EMBL" id="KIM53381.1"/>
    </source>
</evidence>
<name>A0A0C3DB86_9AGAM</name>
<dbReference type="Proteomes" id="UP000053989">
    <property type="component" value="Unassembled WGS sequence"/>
</dbReference>
<gene>
    <name evidence="1" type="ORF">SCLCIDRAFT_31930</name>
</gene>
<protein>
    <submittedName>
        <fullName evidence="1">Uncharacterized protein</fullName>
    </submittedName>
</protein>
<accession>A0A0C3DB86</accession>
<dbReference type="InParanoid" id="A0A0C3DB86"/>
<sequence>MYASHLPSAPLYFAALKKELMEKLAEKELSSMKRQKTNVEDYEDEWKLKCHKTDVGTPGATEEAYENEGMVSTMSACSL</sequence>